<gene>
    <name evidence="3" type="ORF">L596_011630</name>
</gene>
<dbReference type="InterPro" id="IPR036869">
    <property type="entry name" value="J_dom_sf"/>
</dbReference>
<dbReference type="SMART" id="SM00271">
    <property type="entry name" value="DnaJ"/>
    <property type="match status" value="1"/>
</dbReference>
<dbReference type="AlphaFoldDB" id="A0A4U5NUX2"/>
<dbReference type="SUPFAM" id="SSF46565">
    <property type="entry name" value="Chaperone J-domain"/>
    <property type="match status" value="1"/>
</dbReference>
<dbReference type="PANTHER" id="PTHR44145">
    <property type="entry name" value="DNAJ HOMOLOG SUBFAMILY A MEMBER 3, MITOCHONDRIAL"/>
    <property type="match status" value="1"/>
</dbReference>
<dbReference type="Proteomes" id="UP000298663">
    <property type="component" value="Unassembled WGS sequence"/>
</dbReference>
<organism evidence="3 4">
    <name type="scientific">Steinernema carpocapsae</name>
    <name type="common">Entomopathogenic nematode</name>
    <dbReference type="NCBI Taxonomy" id="34508"/>
    <lineage>
        <taxon>Eukaryota</taxon>
        <taxon>Metazoa</taxon>
        <taxon>Ecdysozoa</taxon>
        <taxon>Nematoda</taxon>
        <taxon>Chromadorea</taxon>
        <taxon>Rhabditida</taxon>
        <taxon>Tylenchina</taxon>
        <taxon>Panagrolaimomorpha</taxon>
        <taxon>Strongyloidoidea</taxon>
        <taxon>Steinernematidae</taxon>
        <taxon>Steinernema</taxon>
    </lineage>
</organism>
<dbReference type="STRING" id="34508.A0A4U5NUX2"/>
<dbReference type="EMBL" id="AZBU02000003">
    <property type="protein sequence ID" value="TKR87186.1"/>
    <property type="molecule type" value="Genomic_DNA"/>
</dbReference>
<name>A0A4U5NUX2_STECR</name>
<evidence type="ECO:0000313" key="4">
    <source>
        <dbReference type="Proteomes" id="UP000298663"/>
    </source>
</evidence>
<evidence type="ECO:0000256" key="1">
    <source>
        <dbReference type="ARBA" id="ARBA00023186"/>
    </source>
</evidence>
<reference evidence="3 4" key="1">
    <citation type="journal article" date="2015" name="Genome Biol.">
        <title>Comparative genomics of Steinernema reveals deeply conserved gene regulatory networks.</title>
        <authorList>
            <person name="Dillman A.R."/>
            <person name="Macchietto M."/>
            <person name="Porter C.F."/>
            <person name="Rogers A."/>
            <person name="Williams B."/>
            <person name="Antoshechkin I."/>
            <person name="Lee M.M."/>
            <person name="Goodwin Z."/>
            <person name="Lu X."/>
            <person name="Lewis E.E."/>
            <person name="Goodrich-Blair H."/>
            <person name="Stock S.P."/>
            <person name="Adams B.J."/>
            <person name="Sternberg P.W."/>
            <person name="Mortazavi A."/>
        </authorList>
    </citation>
    <scope>NUCLEOTIDE SEQUENCE [LARGE SCALE GENOMIC DNA]</scope>
    <source>
        <strain evidence="3 4">ALL</strain>
    </source>
</reference>
<dbReference type="PROSITE" id="PS00636">
    <property type="entry name" value="DNAJ_1"/>
    <property type="match status" value="1"/>
</dbReference>
<dbReference type="OrthoDB" id="376357at2759"/>
<dbReference type="Gene3D" id="1.10.287.110">
    <property type="entry name" value="DnaJ domain"/>
    <property type="match status" value="1"/>
</dbReference>
<reference evidence="3 4" key="2">
    <citation type="journal article" date="2019" name="G3 (Bethesda)">
        <title>Hybrid Assembly of the Genome of the Entomopathogenic Nematode Steinernema carpocapsae Identifies the X-Chromosome.</title>
        <authorList>
            <person name="Serra L."/>
            <person name="Macchietto M."/>
            <person name="Macias-Munoz A."/>
            <person name="McGill C.J."/>
            <person name="Rodriguez I.M."/>
            <person name="Rodriguez B."/>
            <person name="Murad R."/>
            <person name="Mortazavi A."/>
        </authorList>
    </citation>
    <scope>NUCLEOTIDE SEQUENCE [LARGE SCALE GENOMIC DNA]</scope>
    <source>
        <strain evidence="3 4">ALL</strain>
    </source>
</reference>
<dbReference type="CDD" id="cd06257">
    <property type="entry name" value="DnaJ"/>
    <property type="match status" value="1"/>
</dbReference>
<evidence type="ECO:0000313" key="3">
    <source>
        <dbReference type="EMBL" id="TKR87186.1"/>
    </source>
</evidence>
<dbReference type="InterPro" id="IPR001623">
    <property type="entry name" value="DnaJ_domain"/>
</dbReference>
<dbReference type="PANTHER" id="PTHR44145:SF3">
    <property type="entry name" value="DNAJ HOMOLOG SUBFAMILY A MEMBER 3, MITOCHONDRIAL"/>
    <property type="match status" value="1"/>
</dbReference>
<evidence type="ECO:0000259" key="2">
    <source>
        <dbReference type="PROSITE" id="PS50076"/>
    </source>
</evidence>
<dbReference type="InterPro" id="IPR018253">
    <property type="entry name" value="DnaJ_domain_CS"/>
</dbReference>
<comment type="caution">
    <text evidence="3">The sequence shown here is derived from an EMBL/GenBank/DDBJ whole genome shotgun (WGS) entry which is preliminary data.</text>
</comment>
<protein>
    <recommendedName>
        <fullName evidence="2">J domain-containing protein</fullName>
    </recommendedName>
</protein>
<proteinExistence type="predicted"/>
<dbReference type="PRINTS" id="PR00625">
    <property type="entry name" value="JDOMAIN"/>
</dbReference>
<keyword evidence="4" id="KW-1185">Reference proteome</keyword>
<accession>A0A4U5NUX2</accession>
<sequence>MSTIGFFGRRCFSNSAVLFRVRCTSSHYETLGVKPRATEKEIKSAYYKLASEHHPDKTGAGRTSEQALKFVKINSAYEVLKDSKKRREYDTHFFVVTPSGDDGPNELEWGKYGSLWMVGGFYGNWCWQKTFKSGEKEYTSYEEFEKAEERRKSKESDRKVYPFYCAARALQYALGVWLFKKTYDVTVAFNTKATAFVLFNADVTKRVEEAGSQGAKKQRRGKRRGRRPKSFCIAKTQKFFVTMSQVGRKYSFE</sequence>
<dbReference type="PROSITE" id="PS50076">
    <property type="entry name" value="DNAJ_2"/>
    <property type="match status" value="1"/>
</dbReference>
<keyword evidence="1" id="KW-0143">Chaperone</keyword>
<dbReference type="InterPro" id="IPR051938">
    <property type="entry name" value="Apopto_cytoskel_mod"/>
</dbReference>
<dbReference type="Pfam" id="PF00226">
    <property type="entry name" value="DnaJ"/>
    <property type="match status" value="1"/>
</dbReference>
<feature type="domain" description="J" evidence="2">
    <location>
        <begin position="26"/>
        <end position="93"/>
    </location>
</feature>